<dbReference type="Pfam" id="PF25954">
    <property type="entry name" value="Beta-barrel_RND_2"/>
    <property type="match status" value="1"/>
</dbReference>
<dbReference type="InterPro" id="IPR006143">
    <property type="entry name" value="RND_pump_MFP"/>
</dbReference>
<dbReference type="NCBIfam" id="TIGR01730">
    <property type="entry name" value="RND_mfp"/>
    <property type="match status" value="1"/>
</dbReference>
<dbReference type="Pfam" id="PF25917">
    <property type="entry name" value="BSH_RND"/>
    <property type="match status" value="1"/>
</dbReference>
<accession>A0AA41W418</accession>
<dbReference type="Proteomes" id="UP001165393">
    <property type="component" value="Unassembled WGS sequence"/>
</dbReference>
<evidence type="ECO:0000256" key="1">
    <source>
        <dbReference type="ARBA" id="ARBA00004196"/>
    </source>
</evidence>
<dbReference type="RefSeq" id="WP_251259535.1">
    <property type="nucleotide sequence ID" value="NZ_JAMQGP010000001.1"/>
</dbReference>
<comment type="similarity">
    <text evidence="2">Belongs to the membrane fusion protein (MFP) (TC 8.A.1) family.</text>
</comment>
<evidence type="ECO:0000259" key="5">
    <source>
        <dbReference type="Pfam" id="PF25954"/>
    </source>
</evidence>
<keyword evidence="8" id="KW-1185">Reference proteome</keyword>
<dbReference type="PANTHER" id="PTHR30469">
    <property type="entry name" value="MULTIDRUG RESISTANCE PROTEIN MDTA"/>
    <property type="match status" value="1"/>
</dbReference>
<dbReference type="Gene3D" id="2.40.50.100">
    <property type="match status" value="1"/>
</dbReference>
<feature type="domain" description="Multidrug resistance protein MdtA-like barrel-sandwich hybrid" evidence="4">
    <location>
        <begin position="70"/>
        <end position="189"/>
    </location>
</feature>
<comment type="subcellular location">
    <subcellularLocation>
        <location evidence="1">Cell envelope</location>
    </subcellularLocation>
</comment>
<evidence type="ECO:0000313" key="8">
    <source>
        <dbReference type="Proteomes" id="UP001165393"/>
    </source>
</evidence>
<dbReference type="EMBL" id="JAMQGP010000001">
    <property type="protein sequence ID" value="MCM2678213.1"/>
    <property type="molecule type" value="Genomic_DNA"/>
</dbReference>
<protein>
    <submittedName>
        <fullName evidence="7">Efflux RND transporter periplasmic adaptor subunit</fullName>
    </submittedName>
</protein>
<dbReference type="GO" id="GO:1990281">
    <property type="term" value="C:efflux pump complex"/>
    <property type="evidence" value="ECO:0007669"/>
    <property type="project" value="TreeGrafter"/>
</dbReference>
<comment type="caution">
    <text evidence="7">The sequence shown here is derived from an EMBL/GenBank/DDBJ whole genome shotgun (WGS) entry which is preliminary data.</text>
</comment>
<evidence type="ECO:0000259" key="6">
    <source>
        <dbReference type="Pfam" id="PF25967"/>
    </source>
</evidence>
<dbReference type="Pfam" id="PF25967">
    <property type="entry name" value="RND-MFP_C"/>
    <property type="match status" value="1"/>
</dbReference>
<dbReference type="Gene3D" id="2.40.420.20">
    <property type="match status" value="1"/>
</dbReference>
<reference evidence="7 8" key="1">
    <citation type="journal article" date="2013" name="Antonie Van Leeuwenhoek">
        <title>Echinimonas agarilytica gen. nov., sp. nov., a new gammaproteobacterium isolated from the sea urchin Strongylocentrotus intermedius.</title>
        <authorList>
            <person name="Nedashkovskaya O.I."/>
            <person name="Stenkova A.M."/>
            <person name="Zhukova N.V."/>
            <person name="Van Trappen S."/>
            <person name="Lee J.S."/>
            <person name="Kim S.B."/>
        </authorList>
    </citation>
    <scope>NUCLEOTIDE SEQUENCE [LARGE SCALE GENOMIC DNA]</scope>
    <source>
        <strain evidence="7 8">KMM 6351</strain>
    </source>
</reference>
<organism evidence="7 8">
    <name type="scientific">Echinimonas agarilytica</name>
    <dbReference type="NCBI Taxonomy" id="1215918"/>
    <lineage>
        <taxon>Bacteria</taxon>
        <taxon>Pseudomonadati</taxon>
        <taxon>Pseudomonadota</taxon>
        <taxon>Gammaproteobacteria</taxon>
        <taxon>Alteromonadales</taxon>
        <taxon>Echinimonadaceae</taxon>
        <taxon>Echinimonas</taxon>
    </lineage>
</organism>
<dbReference type="Gene3D" id="2.40.30.170">
    <property type="match status" value="1"/>
</dbReference>
<keyword evidence="3" id="KW-0813">Transport</keyword>
<dbReference type="FunFam" id="2.40.30.170:FF:000010">
    <property type="entry name" value="Efflux RND transporter periplasmic adaptor subunit"/>
    <property type="match status" value="1"/>
</dbReference>
<feature type="domain" description="Multidrug resistance protein MdtA-like C-terminal permuted SH3" evidence="6">
    <location>
        <begin position="282"/>
        <end position="346"/>
    </location>
</feature>
<gene>
    <name evidence="7" type="ORF">NAF29_00815</name>
</gene>
<dbReference type="Gene3D" id="1.10.287.470">
    <property type="entry name" value="Helix hairpin bin"/>
    <property type="match status" value="1"/>
</dbReference>
<feature type="domain" description="CusB-like beta-barrel" evidence="5">
    <location>
        <begin position="203"/>
        <end position="273"/>
    </location>
</feature>
<dbReference type="InterPro" id="IPR058627">
    <property type="entry name" value="MdtA-like_C"/>
</dbReference>
<name>A0AA41W418_9GAMM</name>
<evidence type="ECO:0000256" key="3">
    <source>
        <dbReference type="ARBA" id="ARBA00022448"/>
    </source>
</evidence>
<evidence type="ECO:0000259" key="4">
    <source>
        <dbReference type="Pfam" id="PF25917"/>
    </source>
</evidence>
<dbReference type="SUPFAM" id="SSF111369">
    <property type="entry name" value="HlyD-like secretion proteins"/>
    <property type="match status" value="1"/>
</dbReference>
<sequence>MKKWFAWMFVVVILLLGSVIGFNLFKAHMIEDFLANRPPPTFPVTTMMVSTSEYVPRINAFGFIEPYRGVTLAAEESGTVKALSFESGQTVGEGQLLVSLDSEVEAANLAASEAVLPATQKQMDRMVRLYKQGSVSEGEKDKAVADLLTLKAQIRSLTATIDRRTIEAPFAGQVGLRNVYMGQYLQPGNEIVRLEDTSTMRIRFTVPQNDLNRIHVKQAVHVNVDAHGDEIFQGIITAIEPAVSYQSGVVQVQADIPNDDGDLRSGMFARVQVILPTLTDQLLLPQSAINFTLYGENVFVVEQTKDDAGNEQLQVKQTTVSVSERHGNLALISSGLKEGDEVVTSGQIRLSNGSLVRLVESNALIEPDSVPRL</sequence>
<evidence type="ECO:0000256" key="2">
    <source>
        <dbReference type="ARBA" id="ARBA00009477"/>
    </source>
</evidence>
<dbReference type="AlphaFoldDB" id="A0AA41W418"/>
<evidence type="ECO:0000313" key="7">
    <source>
        <dbReference type="EMBL" id="MCM2678213.1"/>
    </source>
</evidence>
<dbReference type="InterPro" id="IPR058792">
    <property type="entry name" value="Beta-barrel_RND_2"/>
</dbReference>
<dbReference type="InterPro" id="IPR058625">
    <property type="entry name" value="MdtA-like_BSH"/>
</dbReference>
<dbReference type="PANTHER" id="PTHR30469:SF11">
    <property type="entry name" value="BLL4320 PROTEIN"/>
    <property type="match status" value="1"/>
</dbReference>
<proteinExistence type="inferred from homology"/>
<dbReference type="GO" id="GO:0015562">
    <property type="term" value="F:efflux transmembrane transporter activity"/>
    <property type="evidence" value="ECO:0007669"/>
    <property type="project" value="TreeGrafter"/>
</dbReference>